<dbReference type="AlphaFoldDB" id="A0A6N2AVY4"/>
<proteinExistence type="predicted"/>
<name>A0A6N2AVY4_SOLCI</name>
<protein>
    <submittedName>
        <fullName evidence="1">Uncharacterized protein</fullName>
    </submittedName>
</protein>
<gene>
    <name evidence="1" type="ORF">EJD97_000486</name>
</gene>
<evidence type="ECO:0000313" key="1">
    <source>
        <dbReference type="EMBL" id="TMW83903.1"/>
    </source>
</evidence>
<accession>A0A6N2AVY4</accession>
<organism evidence="1">
    <name type="scientific">Solanum chilense</name>
    <name type="common">Tomato</name>
    <name type="synonym">Lycopersicon chilense</name>
    <dbReference type="NCBI Taxonomy" id="4083"/>
    <lineage>
        <taxon>Eukaryota</taxon>
        <taxon>Viridiplantae</taxon>
        <taxon>Streptophyta</taxon>
        <taxon>Embryophyta</taxon>
        <taxon>Tracheophyta</taxon>
        <taxon>Spermatophyta</taxon>
        <taxon>Magnoliopsida</taxon>
        <taxon>eudicotyledons</taxon>
        <taxon>Gunneridae</taxon>
        <taxon>Pentapetalae</taxon>
        <taxon>asterids</taxon>
        <taxon>lamiids</taxon>
        <taxon>Solanales</taxon>
        <taxon>Solanaceae</taxon>
        <taxon>Solanoideae</taxon>
        <taxon>Solaneae</taxon>
        <taxon>Solanum</taxon>
        <taxon>Solanum subgen. Lycopersicon</taxon>
    </lineage>
</organism>
<dbReference type="EMBL" id="RXGB01010379">
    <property type="protein sequence ID" value="TMW83903.1"/>
    <property type="molecule type" value="Genomic_DNA"/>
</dbReference>
<reference evidence="1" key="1">
    <citation type="submission" date="2019-05" db="EMBL/GenBank/DDBJ databases">
        <title>The de novo reference genome and transcriptome assemblies of the wild tomato species Solanum chilense.</title>
        <authorList>
            <person name="Stam R."/>
            <person name="Nosenko T."/>
            <person name="Hoerger A.C."/>
            <person name="Stephan W."/>
            <person name="Seidel M.A."/>
            <person name="Kuhn J.M.M."/>
            <person name="Haberer G."/>
            <person name="Tellier A."/>
        </authorList>
    </citation>
    <scope>NUCLEOTIDE SEQUENCE</scope>
    <source>
        <tissue evidence="1">Mature leaves</tissue>
    </source>
</reference>
<comment type="caution">
    <text evidence="1">The sequence shown here is derived from an EMBL/GenBank/DDBJ whole genome shotgun (WGS) entry which is preliminary data.</text>
</comment>
<sequence>MGLENNQAGAATKRPAISNISNSYNCIRKYRGSRCNGDDISICAGFGLKGRCKCSYIGLSWCFC</sequence>